<evidence type="ECO:0000256" key="7">
    <source>
        <dbReference type="ARBA" id="ARBA00022722"/>
    </source>
</evidence>
<dbReference type="PANTHER" id="PTHR22930">
    <property type="match status" value="1"/>
</dbReference>
<reference evidence="14 15" key="1">
    <citation type="journal article" date="2024" name="BMC Genomics">
        <title>De novo assembly and annotation of Popillia japonica's genome with initial clues to its potential as an invasive pest.</title>
        <authorList>
            <person name="Cucini C."/>
            <person name="Boschi S."/>
            <person name="Funari R."/>
            <person name="Cardaioli E."/>
            <person name="Iannotti N."/>
            <person name="Marturano G."/>
            <person name="Paoli F."/>
            <person name="Bruttini M."/>
            <person name="Carapelli A."/>
            <person name="Frati F."/>
            <person name="Nardi F."/>
        </authorList>
    </citation>
    <scope>NUCLEOTIDE SEQUENCE [LARGE SCALE GENOMIC DNA]</scope>
    <source>
        <strain evidence="14">DMR45628</strain>
    </source>
</reference>
<dbReference type="GO" id="GO:0046872">
    <property type="term" value="F:metal ion binding"/>
    <property type="evidence" value="ECO:0007669"/>
    <property type="project" value="UniProtKB-KW"/>
</dbReference>
<evidence type="ECO:0000256" key="6">
    <source>
        <dbReference type="ARBA" id="ARBA00022490"/>
    </source>
</evidence>
<keyword evidence="7" id="KW-0540">Nuclease</keyword>
<evidence type="ECO:0000256" key="1">
    <source>
        <dbReference type="ARBA" id="ARBA00001968"/>
    </source>
</evidence>
<dbReference type="EMBL" id="JASPKY010000886">
    <property type="protein sequence ID" value="KAK9680537.1"/>
    <property type="molecule type" value="Genomic_DNA"/>
</dbReference>
<dbReference type="InterPro" id="IPR045249">
    <property type="entry name" value="HARBI1-like"/>
</dbReference>
<keyword evidence="14" id="KW-0255">Endonuclease</keyword>
<dbReference type="AlphaFoldDB" id="A0AAW1HVQ8"/>
<dbReference type="InterPro" id="IPR027806">
    <property type="entry name" value="HARBI1_dom"/>
</dbReference>
<protein>
    <recommendedName>
        <fullName evidence="5">Putative nuclease HARBI1</fullName>
    </recommendedName>
    <alternativeName>
        <fullName evidence="11">Harbinger transposase-derived nuclease</fullName>
    </alternativeName>
</protein>
<evidence type="ECO:0000256" key="5">
    <source>
        <dbReference type="ARBA" id="ARBA00015519"/>
    </source>
</evidence>
<dbReference type="PANTHER" id="PTHR22930:SF289">
    <property type="entry name" value="DDE TNP4 DOMAIN-CONTAINING PROTEIN-RELATED"/>
    <property type="match status" value="1"/>
</dbReference>
<dbReference type="PRINTS" id="PR02086">
    <property type="entry name" value="PUTNUCHARBI1"/>
</dbReference>
<evidence type="ECO:0000256" key="2">
    <source>
        <dbReference type="ARBA" id="ARBA00004123"/>
    </source>
</evidence>
<organism evidence="14 15">
    <name type="scientific">Popillia japonica</name>
    <name type="common">Japanese beetle</name>
    <dbReference type="NCBI Taxonomy" id="7064"/>
    <lineage>
        <taxon>Eukaryota</taxon>
        <taxon>Metazoa</taxon>
        <taxon>Ecdysozoa</taxon>
        <taxon>Arthropoda</taxon>
        <taxon>Hexapoda</taxon>
        <taxon>Insecta</taxon>
        <taxon>Pterygota</taxon>
        <taxon>Neoptera</taxon>
        <taxon>Endopterygota</taxon>
        <taxon>Coleoptera</taxon>
        <taxon>Polyphaga</taxon>
        <taxon>Scarabaeiformia</taxon>
        <taxon>Scarabaeidae</taxon>
        <taxon>Rutelinae</taxon>
        <taxon>Popillia</taxon>
    </lineage>
</organism>
<evidence type="ECO:0000313" key="15">
    <source>
        <dbReference type="Proteomes" id="UP001458880"/>
    </source>
</evidence>
<dbReference type="InterPro" id="IPR026103">
    <property type="entry name" value="HARBI1_animal"/>
</dbReference>
<gene>
    <name evidence="14" type="ORF">QE152_g39014</name>
</gene>
<comment type="similarity">
    <text evidence="4">Belongs to the HARBI1 family.</text>
</comment>
<feature type="domain" description="DDE Tnp4" evidence="13">
    <location>
        <begin position="56"/>
        <end position="217"/>
    </location>
</feature>
<evidence type="ECO:0000256" key="12">
    <source>
        <dbReference type="ARBA" id="ARBA00045850"/>
    </source>
</evidence>
<comment type="caution">
    <text evidence="14">The sequence shown here is derived from an EMBL/GenBank/DDBJ whole genome shotgun (WGS) entry which is preliminary data.</text>
</comment>
<comment type="subcellular location">
    <subcellularLocation>
        <location evidence="3">Cytoplasm</location>
    </subcellularLocation>
    <subcellularLocation>
        <location evidence="2">Nucleus</location>
    </subcellularLocation>
</comment>
<evidence type="ECO:0000259" key="13">
    <source>
        <dbReference type="Pfam" id="PF13359"/>
    </source>
</evidence>
<evidence type="ECO:0000256" key="10">
    <source>
        <dbReference type="ARBA" id="ARBA00023242"/>
    </source>
</evidence>
<sequence length="274" mass="31241">MSQPSVSRCVNEVVNALNQPAIFNNWVKFPGNLEELNTVRRSFFDKYNFPGIIGCIDCTHVAIFPPRIVDPNYPEHLYVNRKGYHSINVQLVCDSDLRILNVNARYPGSTNDAFIWGNSNLNTTLQQLHANGHTDYFLLGDSGYPLRTCLLTLLEEEPAEGSPEYRYNVAHKRIRSTIERCNGVLKTRFRCLLKHRVLHYSLQTACQIINACVVLHNLCIHYGIGEDLEDMENVVDDAPNYNEVGLDVVAQRVNPELAAGRRVRNRLIQTVFRN</sequence>
<evidence type="ECO:0000256" key="8">
    <source>
        <dbReference type="ARBA" id="ARBA00022723"/>
    </source>
</evidence>
<keyword evidence="9" id="KW-0378">Hydrolase</keyword>
<dbReference type="GO" id="GO:0005634">
    <property type="term" value="C:nucleus"/>
    <property type="evidence" value="ECO:0007669"/>
    <property type="project" value="UniProtKB-SubCell"/>
</dbReference>
<dbReference type="Pfam" id="PF13359">
    <property type="entry name" value="DDE_Tnp_4"/>
    <property type="match status" value="1"/>
</dbReference>
<proteinExistence type="inferred from homology"/>
<keyword evidence="8" id="KW-0479">Metal-binding</keyword>
<keyword evidence="10" id="KW-0539">Nucleus</keyword>
<evidence type="ECO:0000256" key="3">
    <source>
        <dbReference type="ARBA" id="ARBA00004496"/>
    </source>
</evidence>
<dbReference type="GO" id="GO:0016787">
    <property type="term" value="F:hydrolase activity"/>
    <property type="evidence" value="ECO:0007669"/>
    <property type="project" value="UniProtKB-KW"/>
</dbReference>
<name>A0AAW1HVQ8_POPJA</name>
<comment type="cofactor">
    <cofactor evidence="1">
        <name>a divalent metal cation</name>
        <dbReference type="ChEBI" id="CHEBI:60240"/>
    </cofactor>
</comment>
<evidence type="ECO:0000313" key="14">
    <source>
        <dbReference type="EMBL" id="KAK9680537.1"/>
    </source>
</evidence>
<dbReference type="GO" id="GO:0004519">
    <property type="term" value="F:endonuclease activity"/>
    <property type="evidence" value="ECO:0007669"/>
    <property type="project" value="UniProtKB-KW"/>
</dbReference>
<accession>A0AAW1HVQ8</accession>
<comment type="function">
    <text evidence="12">Transposase-derived protein that may have nuclease activity. Does not have transposase activity.</text>
</comment>
<keyword evidence="15" id="KW-1185">Reference proteome</keyword>
<evidence type="ECO:0000256" key="11">
    <source>
        <dbReference type="ARBA" id="ARBA00030126"/>
    </source>
</evidence>
<evidence type="ECO:0000256" key="4">
    <source>
        <dbReference type="ARBA" id="ARBA00006958"/>
    </source>
</evidence>
<evidence type="ECO:0000256" key="9">
    <source>
        <dbReference type="ARBA" id="ARBA00022801"/>
    </source>
</evidence>
<dbReference type="GO" id="GO:0005737">
    <property type="term" value="C:cytoplasm"/>
    <property type="evidence" value="ECO:0007669"/>
    <property type="project" value="UniProtKB-SubCell"/>
</dbReference>
<dbReference type="Proteomes" id="UP001458880">
    <property type="component" value="Unassembled WGS sequence"/>
</dbReference>
<keyword evidence="6" id="KW-0963">Cytoplasm</keyword>